<dbReference type="EMBL" id="RCML01001420">
    <property type="protein sequence ID" value="KAG2962740.1"/>
    <property type="molecule type" value="Genomic_DNA"/>
</dbReference>
<accession>A0A329SW51</accession>
<evidence type="ECO:0000313" key="3">
    <source>
        <dbReference type="EMBL" id="KAG2962740.1"/>
    </source>
</evidence>
<dbReference type="EMBL" id="RCMG01002173">
    <property type="protein sequence ID" value="KAG2813685.1"/>
    <property type="molecule type" value="Genomic_DNA"/>
</dbReference>
<evidence type="ECO:0000313" key="5">
    <source>
        <dbReference type="EMBL" id="RAW40018.1"/>
    </source>
</evidence>
<dbReference type="InterPro" id="IPR011009">
    <property type="entry name" value="Kinase-like_dom_sf"/>
</dbReference>
<dbReference type="Proteomes" id="UP000760860">
    <property type="component" value="Unassembled WGS sequence"/>
</dbReference>
<protein>
    <submittedName>
        <fullName evidence="5">Uncharacterized protein</fullName>
    </submittedName>
</protein>
<reference evidence="4" key="2">
    <citation type="submission" date="2018-05" db="EMBL/GenBank/DDBJ databases">
        <title>Effector identification in a new, highly contiguous assembly of the strawberry crown rot pathogen Phytophthora cactorum.</title>
        <authorList>
            <person name="Armitage A.D."/>
            <person name="Nellist C.F."/>
            <person name="Bates H."/>
            <person name="Vickerstaff R.J."/>
            <person name="Harrison R.J."/>
        </authorList>
    </citation>
    <scope>NUCLEOTIDE SEQUENCE</scope>
    <source>
        <strain evidence="1">15-7</strain>
        <strain evidence="2">4040</strain>
        <strain evidence="3">P415</strain>
        <strain evidence="4">P421</strain>
    </source>
</reference>
<keyword evidence="6" id="KW-1185">Reference proteome</keyword>
<dbReference type="AlphaFoldDB" id="A0A329SW51"/>
<dbReference type="OrthoDB" id="91418at2759"/>
<dbReference type="Proteomes" id="UP000735874">
    <property type="component" value="Unassembled WGS sequence"/>
</dbReference>
<name>A0A329SW51_9STRA</name>
<evidence type="ECO:0000313" key="2">
    <source>
        <dbReference type="EMBL" id="KAG2898342.1"/>
    </source>
</evidence>
<evidence type="ECO:0000313" key="6">
    <source>
        <dbReference type="Proteomes" id="UP000251314"/>
    </source>
</evidence>
<evidence type="ECO:0000313" key="4">
    <source>
        <dbReference type="EMBL" id="KAG3203102.1"/>
    </source>
</evidence>
<dbReference type="EMBL" id="RCMV01002389">
    <property type="protein sequence ID" value="KAG3203102.1"/>
    <property type="molecule type" value="Genomic_DNA"/>
</dbReference>
<sequence>MADTYSFGVILSELATCIKPFDGVTNALIVLKVTSEWKRKIAMQSWNTIFNAVVEQTSCSTSGAKLVAVSGYKTSGAIAALAGNTEGFCWCSRTPSGIWTCVRTCFFVTT</sequence>
<dbReference type="Proteomes" id="UP000736787">
    <property type="component" value="Unassembled WGS sequence"/>
</dbReference>
<dbReference type="EMBL" id="MJFZ01000055">
    <property type="protein sequence ID" value="RAW40018.1"/>
    <property type="molecule type" value="Genomic_DNA"/>
</dbReference>
<reference evidence="5 6" key="1">
    <citation type="submission" date="2018-01" db="EMBL/GenBank/DDBJ databases">
        <title>Draft genome of the strawberry crown rot pathogen Phytophthora cactorum.</title>
        <authorList>
            <person name="Armitage A.D."/>
            <person name="Lysoe E."/>
            <person name="Nellist C.F."/>
            <person name="Harrison R.J."/>
            <person name="Brurberg M.B."/>
        </authorList>
    </citation>
    <scope>NUCLEOTIDE SEQUENCE [LARGE SCALE GENOMIC DNA]</scope>
    <source>
        <strain evidence="5 6">10300</strain>
    </source>
</reference>
<dbReference type="SUPFAM" id="SSF56112">
    <property type="entry name" value="Protein kinase-like (PK-like)"/>
    <property type="match status" value="1"/>
</dbReference>
<evidence type="ECO:0000313" key="1">
    <source>
        <dbReference type="EMBL" id="KAG2813685.1"/>
    </source>
</evidence>
<organism evidence="5 6">
    <name type="scientific">Phytophthora cactorum</name>
    <dbReference type="NCBI Taxonomy" id="29920"/>
    <lineage>
        <taxon>Eukaryota</taxon>
        <taxon>Sar</taxon>
        <taxon>Stramenopiles</taxon>
        <taxon>Oomycota</taxon>
        <taxon>Peronosporomycetes</taxon>
        <taxon>Peronosporales</taxon>
        <taxon>Peronosporaceae</taxon>
        <taxon>Phytophthora</taxon>
    </lineage>
</organism>
<dbReference type="STRING" id="29920.A0A329SW51"/>
<dbReference type="Proteomes" id="UP000251314">
    <property type="component" value="Unassembled WGS sequence"/>
</dbReference>
<dbReference type="VEuPathDB" id="FungiDB:PC110_g3769"/>
<comment type="caution">
    <text evidence="5">The sequence shown here is derived from an EMBL/GenBank/DDBJ whole genome shotgun (WGS) entry which is preliminary data.</text>
</comment>
<dbReference type="Proteomes" id="UP000697107">
    <property type="component" value="Unassembled WGS sequence"/>
</dbReference>
<proteinExistence type="predicted"/>
<gene>
    <name evidence="5" type="ORF">PC110_g3769</name>
    <name evidence="1" type="ORF">PC113_g23408</name>
    <name evidence="2" type="ORF">PC117_g22574</name>
    <name evidence="3" type="ORF">PC118_g21263</name>
    <name evidence="4" type="ORF">PC129_g23034</name>
</gene>
<dbReference type="EMBL" id="RCMK01001258">
    <property type="protein sequence ID" value="KAG2898342.1"/>
    <property type="molecule type" value="Genomic_DNA"/>
</dbReference>
<dbReference type="Gene3D" id="1.10.510.10">
    <property type="entry name" value="Transferase(Phosphotransferase) domain 1"/>
    <property type="match status" value="1"/>
</dbReference>